<sequence>MPTAGRLAGAVIFALFGWYIAGISTPFFPEERPPQYIIPMCFFVGIFVGWKVCGPRTGQGYYNAISNGLTTTAAFSFCVLGIIAFNAMIVSALRNRYDGPMEAIVGMFELMLEQGFAFFDIPFLTTLIGGGILCAMIAEFFGKNYS</sequence>
<protein>
    <submittedName>
        <fullName evidence="2">TrgA family protein</fullName>
    </submittedName>
</protein>
<dbReference type="InterPro" id="IPR047784">
    <property type="entry name" value="TrgA"/>
</dbReference>
<dbReference type="NCBIfam" id="NF033773">
    <property type="entry name" value="tellur_TrgA"/>
    <property type="match status" value="1"/>
</dbReference>
<accession>A0ABZ2V3K3</accession>
<dbReference type="Proteomes" id="UP001440612">
    <property type="component" value="Chromosome"/>
</dbReference>
<gene>
    <name evidence="2" type="ORF">AABB29_13195</name>
</gene>
<keyword evidence="3" id="KW-1185">Reference proteome</keyword>
<feature type="transmembrane region" description="Helical" evidence="1">
    <location>
        <begin position="7"/>
        <end position="28"/>
    </location>
</feature>
<name>A0ABZ2V3K3_9RHOB</name>
<feature type="transmembrane region" description="Helical" evidence="1">
    <location>
        <begin position="74"/>
        <end position="93"/>
    </location>
</feature>
<dbReference type="RefSeq" id="WP_341365962.1">
    <property type="nucleotide sequence ID" value="NZ_CP150951.2"/>
</dbReference>
<evidence type="ECO:0000313" key="3">
    <source>
        <dbReference type="Proteomes" id="UP001440612"/>
    </source>
</evidence>
<feature type="transmembrane region" description="Helical" evidence="1">
    <location>
        <begin position="34"/>
        <end position="53"/>
    </location>
</feature>
<keyword evidence="1" id="KW-1133">Transmembrane helix</keyword>
<proteinExistence type="predicted"/>
<keyword evidence="1" id="KW-0472">Membrane</keyword>
<organism evidence="2 3">
    <name type="scientific">Yoonia phaeophyticola</name>
    <dbReference type="NCBI Taxonomy" id="3137369"/>
    <lineage>
        <taxon>Bacteria</taxon>
        <taxon>Pseudomonadati</taxon>
        <taxon>Pseudomonadota</taxon>
        <taxon>Alphaproteobacteria</taxon>
        <taxon>Rhodobacterales</taxon>
        <taxon>Paracoccaceae</taxon>
        <taxon>Yoonia</taxon>
    </lineage>
</organism>
<keyword evidence="1" id="KW-0812">Transmembrane</keyword>
<evidence type="ECO:0000313" key="2">
    <source>
        <dbReference type="EMBL" id="WZC47842.1"/>
    </source>
</evidence>
<dbReference type="EMBL" id="CP150951">
    <property type="protein sequence ID" value="WZC47842.1"/>
    <property type="molecule type" value="Genomic_DNA"/>
</dbReference>
<feature type="transmembrane region" description="Helical" evidence="1">
    <location>
        <begin position="116"/>
        <end position="141"/>
    </location>
</feature>
<reference evidence="3" key="1">
    <citation type="submission" date="2024-04" db="EMBL/GenBank/DDBJ databases">
        <title>Phylogenomic analyses of a clade within the roseobacter group suggest taxonomic reassignments of species of the genera Aestuariivita, Citreicella, Loktanella, Nautella, Pelagibaca, Ruegeria, Thalassobius, Thiobacimonas and Tropicibacter, and the proposal o.</title>
        <authorList>
            <person name="Jeon C.O."/>
        </authorList>
    </citation>
    <scope>NUCLEOTIDE SEQUENCE [LARGE SCALE GENOMIC DNA]</scope>
    <source>
        <strain evidence="3">BS5-3</strain>
    </source>
</reference>
<evidence type="ECO:0000256" key="1">
    <source>
        <dbReference type="SAM" id="Phobius"/>
    </source>
</evidence>